<dbReference type="EMBL" id="JBHLZP010000070">
    <property type="protein sequence ID" value="MFB9833004.1"/>
    <property type="molecule type" value="Genomic_DNA"/>
</dbReference>
<comment type="caution">
    <text evidence="1">The sequence shown here is derived from an EMBL/GenBank/DDBJ whole genome shotgun (WGS) entry which is preliminary data.</text>
</comment>
<evidence type="ECO:0000313" key="1">
    <source>
        <dbReference type="EMBL" id="MFB9833004.1"/>
    </source>
</evidence>
<dbReference type="Proteomes" id="UP001589627">
    <property type="component" value="Unassembled WGS sequence"/>
</dbReference>
<keyword evidence="2" id="KW-1185">Reference proteome</keyword>
<proteinExistence type="predicted"/>
<gene>
    <name evidence="1" type="ORF">ACFFNX_12485</name>
</gene>
<evidence type="ECO:0000313" key="2">
    <source>
        <dbReference type="Proteomes" id="UP001589627"/>
    </source>
</evidence>
<sequence length="141" mass="15523">MRMFGRRRRRRWPSVDLYVPGGRGDIKTLSVPRLESLMSAAPEHGWSAVGRPSWLDANRHDIRSLLIVIVGTAEPPVYRCLVTAVLGDGSGGAFTLDVSPADFAALPDITPAESTRLAHLYLASFPPLDLDPAQQESWEEE</sequence>
<name>A0ABV5YDB7_9ACTN</name>
<accession>A0ABV5YDB7</accession>
<reference evidence="1 2" key="1">
    <citation type="submission" date="2024-09" db="EMBL/GenBank/DDBJ databases">
        <authorList>
            <person name="Sun Q."/>
            <person name="Mori K."/>
        </authorList>
    </citation>
    <scope>NUCLEOTIDE SEQUENCE [LARGE SCALE GENOMIC DNA]</scope>
    <source>
        <strain evidence="1 2">TBRC 0563</strain>
    </source>
</reference>
<organism evidence="1 2">
    <name type="scientific">Actinoallomurus acaciae</name>
    <dbReference type="NCBI Taxonomy" id="502577"/>
    <lineage>
        <taxon>Bacteria</taxon>
        <taxon>Bacillati</taxon>
        <taxon>Actinomycetota</taxon>
        <taxon>Actinomycetes</taxon>
        <taxon>Streptosporangiales</taxon>
        <taxon>Thermomonosporaceae</taxon>
        <taxon>Actinoallomurus</taxon>
    </lineage>
</organism>
<dbReference type="RefSeq" id="WP_378199790.1">
    <property type="nucleotide sequence ID" value="NZ_JBHLZP010000070.1"/>
</dbReference>
<protein>
    <submittedName>
        <fullName evidence="1">Uncharacterized protein</fullName>
    </submittedName>
</protein>